<dbReference type="AlphaFoldDB" id="A0A9X6WTA2"/>
<accession>A0A9X6WTA2</accession>
<evidence type="ECO:0000313" key="2">
    <source>
        <dbReference type="Proteomes" id="UP000224413"/>
    </source>
</evidence>
<name>A0A9X6WTA2_BACCE</name>
<evidence type="ECO:0000313" key="1">
    <source>
        <dbReference type="EMBL" id="PFJ98949.1"/>
    </source>
</evidence>
<organism evidence="1 2">
    <name type="scientific">Bacillus cereus</name>
    <dbReference type="NCBI Taxonomy" id="1396"/>
    <lineage>
        <taxon>Bacteria</taxon>
        <taxon>Bacillati</taxon>
        <taxon>Bacillota</taxon>
        <taxon>Bacilli</taxon>
        <taxon>Bacillales</taxon>
        <taxon>Bacillaceae</taxon>
        <taxon>Bacillus</taxon>
        <taxon>Bacillus cereus group</taxon>
    </lineage>
</organism>
<sequence length="38" mass="4644">MNKQLSFKMPVLDEEETKNEVEKVFEEYRMYLSQMPSD</sequence>
<proteinExistence type="predicted"/>
<comment type="caution">
    <text evidence="1">The sequence shown here is derived from an EMBL/GenBank/DDBJ whole genome shotgun (WGS) entry which is preliminary data.</text>
</comment>
<feature type="non-terminal residue" evidence="1">
    <location>
        <position position="38"/>
    </location>
</feature>
<dbReference type="Proteomes" id="UP000224413">
    <property type="component" value="Unassembled WGS sequence"/>
</dbReference>
<dbReference type="EMBL" id="NUWJ01000556">
    <property type="protein sequence ID" value="PFJ98949.1"/>
    <property type="molecule type" value="Genomic_DNA"/>
</dbReference>
<protein>
    <submittedName>
        <fullName evidence="1">ArpU family transcriptional regulator</fullName>
    </submittedName>
</protein>
<reference evidence="1 2" key="1">
    <citation type="submission" date="2017-09" db="EMBL/GenBank/DDBJ databases">
        <title>Large-scale bioinformatics analysis of Bacillus genomes uncovers conserved roles of natural products in bacterial physiology.</title>
        <authorList>
            <consortium name="Agbiome Team Llc"/>
            <person name="Bleich R.M."/>
            <person name="Grubbs K.J."/>
            <person name="Santa Maria K.C."/>
            <person name="Allen S.E."/>
            <person name="Farag S."/>
            <person name="Shank E.A."/>
            <person name="Bowers A."/>
        </authorList>
    </citation>
    <scope>NUCLEOTIDE SEQUENCE [LARGE SCALE GENOMIC DNA]</scope>
    <source>
        <strain evidence="1 2">AFS083741</strain>
    </source>
</reference>
<gene>
    <name evidence="1" type="ORF">COI98_33715</name>
</gene>